<evidence type="ECO:0008006" key="3">
    <source>
        <dbReference type="Google" id="ProtNLM"/>
    </source>
</evidence>
<dbReference type="AlphaFoldDB" id="A0AAV3ULK6"/>
<organism evidence="1 2">
    <name type="scientific">Haladaptatus pallidirubidus</name>
    <dbReference type="NCBI Taxonomy" id="1008152"/>
    <lineage>
        <taxon>Archaea</taxon>
        <taxon>Methanobacteriati</taxon>
        <taxon>Methanobacteriota</taxon>
        <taxon>Stenosarchaea group</taxon>
        <taxon>Halobacteria</taxon>
        <taxon>Halobacteriales</taxon>
        <taxon>Haladaptataceae</taxon>
        <taxon>Haladaptatus</taxon>
    </lineage>
</organism>
<keyword evidence="2" id="KW-1185">Reference proteome</keyword>
<dbReference type="GeneID" id="68614241"/>
<accession>A0AAV3ULK6</accession>
<protein>
    <recommendedName>
        <fullName evidence="3">Rubrerythrin</fullName>
    </recommendedName>
</protein>
<gene>
    <name evidence="1" type="ORF">GCM10025751_38890</name>
</gene>
<comment type="caution">
    <text evidence="1">The sequence shown here is derived from an EMBL/GenBank/DDBJ whole genome shotgun (WGS) entry which is preliminary data.</text>
</comment>
<evidence type="ECO:0000313" key="1">
    <source>
        <dbReference type="EMBL" id="GAA5057188.1"/>
    </source>
</evidence>
<dbReference type="EMBL" id="BAABKX010000015">
    <property type="protein sequence ID" value="GAA5057188.1"/>
    <property type="molecule type" value="Genomic_DNA"/>
</dbReference>
<dbReference type="Proteomes" id="UP001501729">
    <property type="component" value="Unassembled WGS sequence"/>
</dbReference>
<dbReference type="RefSeq" id="WP_227773987.1">
    <property type="nucleotide sequence ID" value="NZ_BAABKX010000015.1"/>
</dbReference>
<proteinExistence type="predicted"/>
<reference evidence="1 2" key="1">
    <citation type="journal article" date="2019" name="Int. J. Syst. Evol. Microbiol.">
        <title>The Global Catalogue of Microorganisms (GCM) 10K type strain sequencing project: providing services to taxonomists for standard genome sequencing and annotation.</title>
        <authorList>
            <consortium name="The Broad Institute Genomics Platform"/>
            <consortium name="The Broad Institute Genome Sequencing Center for Infectious Disease"/>
            <person name="Wu L."/>
            <person name="Ma J."/>
        </authorList>
    </citation>
    <scope>NUCLEOTIDE SEQUENCE [LARGE SCALE GENOMIC DNA]</scope>
    <source>
        <strain evidence="1 2">JCM 17504</strain>
    </source>
</reference>
<evidence type="ECO:0000313" key="2">
    <source>
        <dbReference type="Proteomes" id="UP001501729"/>
    </source>
</evidence>
<name>A0AAV3ULK6_9EURY</name>
<sequence length="204" mass="22449">MNGNNFADSVRDAKSTELDRLGSQQLLVALTGADLEPEVVLTAVAGSEHTAAETFAEWAEVSEQELFARLHEQERDHYERVIAELDAFDPGGVDSMHERLRELNDDVSRAGGLVGRSLVGDKTLLQVVNFFVNKADERRAGLFRDLRADTKQNVGDGVSLLADCCDGEADWNYARETAAEIVQIAYDDYADTLTEMGLDPKPIC</sequence>